<dbReference type="STRING" id="1208323.B30_04397"/>
<organism evidence="14 15">
    <name type="scientific">Celeribacter baekdonensis B30</name>
    <dbReference type="NCBI Taxonomy" id="1208323"/>
    <lineage>
        <taxon>Bacteria</taxon>
        <taxon>Pseudomonadati</taxon>
        <taxon>Pseudomonadota</taxon>
        <taxon>Alphaproteobacteria</taxon>
        <taxon>Rhodobacterales</taxon>
        <taxon>Roseobacteraceae</taxon>
        <taxon>Celeribacter</taxon>
    </lineage>
</organism>
<dbReference type="PANTHER" id="PTHR43440">
    <property type="entry name" value="UREASE"/>
    <property type="match status" value="1"/>
</dbReference>
<dbReference type="InterPro" id="IPR017950">
    <property type="entry name" value="Urease_AS"/>
</dbReference>
<dbReference type="GO" id="GO:0009039">
    <property type="term" value="F:urease activity"/>
    <property type="evidence" value="ECO:0007669"/>
    <property type="project" value="UniProtKB-UniRule"/>
</dbReference>
<dbReference type="Gene3D" id="2.30.40.10">
    <property type="entry name" value="Urease, subunit C, domain 1"/>
    <property type="match status" value="1"/>
</dbReference>
<feature type="modified residue" description="N6-carboxylysine" evidence="5 7">
    <location>
        <position position="220"/>
    </location>
</feature>
<dbReference type="SUPFAM" id="SSF51338">
    <property type="entry name" value="Composite domain of metallo-dependent hydrolases"/>
    <property type="match status" value="2"/>
</dbReference>
<comment type="pathway">
    <text evidence="1 5">Nitrogen metabolism; urea degradation; CO(2) and NH(3) from urea (urease route): step 1/1.</text>
</comment>
<dbReference type="RefSeq" id="WP_009570813.1">
    <property type="nucleotide sequence ID" value="NZ_AMRK01000002.1"/>
</dbReference>
<dbReference type="HAMAP" id="MF_01953">
    <property type="entry name" value="Urease_alpha"/>
    <property type="match status" value="1"/>
</dbReference>
<dbReference type="EC" id="3.5.1.5" evidence="5 6"/>
<evidence type="ECO:0000313" key="14">
    <source>
        <dbReference type="EMBL" id="EKE73272.1"/>
    </source>
</evidence>
<evidence type="ECO:0000256" key="7">
    <source>
        <dbReference type="PIRSR" id="PIRSR611612-50"/>
    </source>
</evidence>
<dbReference type="InterPro" id="IPR005848">
    <property type="entry name" value="Urease_asu"/>
</dbReference>
<dbReference type="OrthoDB" id="9802793at2"/>
<dbReference type="CDD" id="cd00375">
    <property type="entry name" value="Urease_alpha"/>
    <property type="match status" value="1"/>
</dbReference>
<feature type="binding site" evidence="5 8">
    <location>
        <position position="137"/>
    </location>
    <ligand>
        <name>Ni(2+)</name>
        <dbReference type="ChEBI" id="CHEBI:49786"/>
        <label>1</label>
    </ligand>
</feature>
<feature type="binding site" evidence="5 8">
    <location>
        <position position="139"/>
    </location>
    <ligand>
        <name>Ni(2+)</name>
        <dbReference type="ChEBI" id="CHEBI:49786"/>
        <label>1</label>
    </ligand>
</feature>
<dbReference type="NCBIfam" id="TIGR01792">
    <property type="entry name" value="urease_alph"/>
    <property type="match status" value="1"/>
</dbReference>
<dbReference type="NCBIfam" id="NF009685">
    <property type="entry name" value="PRK13206.1"/>
    <property type="match status" value="1"/>
</dbReference>
<evidence type="ECO:0000256" key="8">
    <source>
        <dbReference type="PIRSR" id="PIRSR611612-51"/>
    </source>
</evidence>
<dbReference type="PATRIC" id="fig|1208323.3.peg.905"/>
<feature type="binding site" evidence="5 8">
    <location>
        <position position="275"/>
    </location>
    <ligand>
        <name>Ni(2+)</name>
        <dbReference type="ChEBI" id="CHEBI:49786"/>
        <label>2</label>
    </ligand>
</feature>
<evidence type="ECO:0000256" key="6">
    <source>
        <dbReference type="NCBIfam" id="TIGR01792"/>
    </source>
</evidence>
<keyword evidence="3 5" id="KW-0479">Metal-binding</keyword>
<accession>K2JF72</accession>
<evidence type="ECO:0000256" key="12">
    <source>
        <dbReference type="RuleBase" id="RU004158"/>
    </source>
</evidence>
<comment type="subunit">
    <text evidence="5">Heterotrimer of UreA (gamma), UreB (beta) and UreC (alpha) subunits. Three heterotrimers associate to form the active enzyme.</text>
</comment>
<evidence type="ECO:0000259" key="13">
    <source>
        <dbReference type="PROSITE" id="PS51368"/>
    </source>
</evidence>
<dbReference type="InterPro" id="IPR017951">
    <property type="entry name" value="Urease_asu_c"/>
</dbReference>
<dbReference type="GO" id="GO:0043419">
    <property type="term" value="P:urea catabolic process"/>
    <property type="evidence" value="ECO:0007669"/>
    <property type="project" value="UniProtKB-UniRule"/>
</dbReference>
<dbReference type="Pfam" id="PF01979">
    <property type="entry name" value="Amidohydro_1"/>
    <property type="match status" value="1"/>
</dbReference>
<dbReference type="InterPro" id="IPR050112">
    <property type="entry name" value="Urease_alpha_subunit"/>
</dbReference>
<sequence length="570" mass="60602">MPAKISRATYADMFGPTTGDKVRLADTDLIIEVERDLTGPYGEEVKFGGGKVIRDGMGQSQLSRAQGAVDTVITNALILDVTGIFKADIGLKSGRIAGIGKAGNPDTQPNVDIIVGPGTEVIAGEGRIITAGGFDSHIHFICPQQIEDALHSGLTTMLGGGTGPAHGTLATTCTPGPWHIGRMLQALDGVPMNIALAGKGNASQPQALVEMVKAGAAALKLHEDWGTTPGAIDCCLSVADDMDVQVMIHTDTLNESGFVENTVKAMKGRTIHAFHTEGAGGGHAPDIIKVVGEEHVIPSSTNPTRPYTVNTLEEHLDMLMVCHHLDKSIPEDVAFAESRIRKETIAAEDILHDMGAFSIIASDSQAMGRVGEVLIRTWQTADKMKKQRGRLSDETGDNDNVRVKRYIAKYTINPAIAHGMSREIGSIEVGKRADLVMWSPAFFGVKPEMVLLGGSIAVAQMGDPNASIPTPQPVYTRPMFGAMGRAVEHSAVLFVSAAAQAEGIGASLGLHKQTVAVENTRKIGKSSMVMNTATPKIDVNPETYEVRADGELLTCEPASELPMAQRYFLF</sequence>
<dbReference type="InterPro" id="IPR011059">
    <property type="entry name" value="Metal-dep_hydrolase_composite"/>
</dbReference>
<feature type="active site" description="Proton donor" evidence="5 9">
    <location>
        <position position="323"/>
    </location>
</feature>
<evidence type="ECO:0000256" key="9">
    <source>
        <dbReference type="PIRSR" id="PIRSR611612-52"/>
    </source>
</evidence>
<comment type="PTM">
    <text evidence="7">Carbamylation allows a single lysine to coordinate two nickel ions.</text>
</comment>
<comment type="similarity">
    <text evidence="5 12">Belongs to the metallo-dependent hydrolases superfamily. Urease alpha subunit family.</text>
</comment>
<dbReference type="Proteomes" id="UP000006762">
    <property type="component" value="Unassembled WGS sequence"/>
</dbReference>
<evidence type="ECO:0000256" key="1">
    <source>
        <dbReference type="ARBA" id="ARBA00004897"/>
    </source>
</evidence>
<dbReference type="eggNOG" id="COG0804">
    <property type="taxonomic scope" value="Bacteria"/>
</dbReference>
<evidence type="ECO:0000256" key="11">
    <source>
        <dbReference type="RuleBase" id="RU000510"/>
    </source>
</evidence>
<dbReference type="MEROPS" id="M38.982"/>
<dbReference type="NCBIfam" id="NF009686">
    <property type="entry name" value="PRK13207.1"/>
    <property type="match status" value="1"/>
</dbReference>
<keyword evidence="5 10" id="KW-0963">Cytoplasm</keyword>
<evidence type="ECO:0000256" key="5">
    <source>
        <dbReference type="HAMAP-Rule" id="MF_01953"/>
    </source>
</evidence>
<evidence type="ECO:0000256" key="3">
    <source>
        <dbReference type="ARBA" id="ARBA00022723"/>
    </source>
</evidence>
<keyword evidence="15" id="KW-1185">Reference proteome</keyword>
<dbReference type="InterPro" id="IPR029754">
    <property type="entry name" value="Urease_Ni-bd"/>
</dbReference>
<comment type="PTM">
    <text evidence="5">Carboxylation allows a single lysine to coordinate two nickel ions.</text>
</comment>
<evidence type="ECO:0000313" key="15">
    <source>
        <dbReference type="Proteomes" id="UP000006762"/>
    </source>
</evidence>
<dbReference type="EMBL" id="AMRK01000002">
    <property type="protein sequence ID" value="EKE73272.1"/>
    <property type="molecule type" value="Genomic_DNA"/>
</dbReference>
<comment type="catalytic activity">
    <reaction evidence="5 11">
        <text>urea + 2 H2O + H(+) = hydrogencarbonate + 2 NH4(+)</text>
        <dbReference type="Rhea" id="RHEA:20557"/>
        <dbReference type="ChEBI" id="CHEBI:15377"/>
        <dbReference type="ChEBI" id="CHEBI:15378"/>
        <dbReference type="ChEBI" id="CHEBI:16199"/>
        <dbReference type="ChEBI" id="CHEBI:17544"/>
        <dbReference type="ChEBI" id="CHEBI:28938"/>
        <dbReference type="EC" id="3.5.1.5"/>
    </reaction>
</comment>
<comment type="caution">
    <text evidence="14">The sequence shown here is derived from an EMBL/GenBank/DDBJ whole genome shotgun (WGS) entry which is preliminary data.</text>
</comment>
<dbReference type="GO" id="GO:0005737">
    <property type="term" value="C:cytoplasm"/>
    <property type="evidence" value="ECO:0007669"/>
    <property type="project" value="UniProtKB-SubCell"/>
</dbReference>
<gene>
    <name evidence="5 14" type="primary">ureC</name>
    <name evidence="14" type="ORF">B30_04397</name>
</gene>
<comment type="cofactor">
    <cofactor evidence="5 8 11">
        <name>Ni cation</name>
        <dbReference type="ChEBI" id="CHEBI:25516"/>
    </cofactor>
    <text evidence="5 8 11">Binds 2 nickel ions per subunit.</text>
</comment>
<keyword evidence="4 5" id="KW-0378">Hydrolase</keyword>
<feature type="binding site" evidence="5 8">
    <location>
        <position position="363"/>
    </location>
    <ligand>
        <name>Ni(2+)</name>
        <dbReference type="ChEBI" id="CHEBI:49786"/>
        <label>1</label>
    </ligand>
</feature>
<dbReference type="InterPro" id="IPR011612">
    <property type="entry name" value="Urease_alpha_N_dom"/>
</dbReference>
<evidence type="ECO:0000256" key="10">
    <source>
        <dbReference type="PROSITE-ProRule" id="PRU00700"/>
    </source>
</evidence>
<evidence type="ECO:0000256" key="2">
    <source>
        <dbReference type="ARBA" id="ARBA00022596"/>
    </source>
</evidence>
<dbReference type="Gene3D" id="3.20.20.140">
    <property type="entry name" value="Metal-dependent hydrolases"/>
    <property type="match status" value="1"/>
</dbReference>
<dbReference type="PANTHER" id="PTHR43440:SF1">
    <property type="entry name" value="UREASE"/>
    <property type="match status" value="1"/>
</dbReference>
<dbReference type="InterPro" id="IPR006680">
    <property type="entry name" value="Amidohydro-rel"/>
</dbReference>
<dbReference type="PROSITE" id="PS51368">
    <property type="entry name" value="UREASE_3"/>
    <property type="match status" value="1"/>
</dbReference>
<dbReference type="Pfam" id="PF00449">
    <property type="entry name" value="Urease_alpha"/>
    <property type="match status" value="1"/>
</dbReference>
<comment type="subcellular location">
    <subcellularLocation>
        <location evidence="5 10">Cytoplasm</location>
    </subcellularLocation>
</comment>
<dbReference type="SUPFAM" id="SSF51556">
    <property type="entry name" value="Metallo-dependent hydrolases"/>
    <property type="match status" value="1"/>
</dbReference>
<dbReference type="UniPathway" id="UPA00258">
    <property type="reaction ID" value="UER00370"/>
</dbReference>
<dbReference type="PROSITE" id="PS00145">
    <property type="entry name" value="UREASE_2"/>
    <property type="match status" value="1"/>
</dbReference>
<feature type="binding site" description="via carbamate group" evidence="5 8">
    <location>
        <position position="220"/>
    </location>
    <ligand>
        <name>Ni(2+)</name>
        <dbReference type="ChEBI" id="CHEBI:49786"/>
        <label>2</label>
    </ligand>
</feature>
<protein>
    <recommendedName>
        <fullName evidence="5 6">Urease subunit alpha</fullName>
        <ecNumber evidence="5 6">3.5.1.5</ecNumber>
    </recommendedName>
    <alternativeName>
        <fullName evidence="5">Urea amidohydrolase subunit alpha</fullName>
    </alternativeName>
</protein>
<feature type="binding site" evidence="5 8">
    <location>
        <position position="249"/>
    </location>
    <ligand>
        <name>Ni(2+)</name>
        <dbReference type="ChEBI" id="CHEBI:49786"/>
        <label>2</label>
    </ligand>
</feature>
<dbReference type="InterPro" id="IPR032466">
    <property type="entry name" value="Metal_Hydrolase"/>
</dbReference>
<feature type="domain" description="Urease" evidence="13">
    <location>
        <begin position="132"/>
        <end position="570"/>
    </location>
</feature>
<dbReference type="PRINTS" id="PR01752">
    <property type="entry name" value="UREASE"/>
</dbReference>
<feature type="binding site" description="via carbamate group" evidence="5 8">
    <location>
        <position position="220"/>
    </location>
    <ligand>
        <name>Ni(2+)</name>
        <dbReference type="ChEBI" id="CHEBI:49786"/>
        <label>1</label>
    </ligand>
</feature>
<dbReference type="PROSITE" id="PS01120">
    <property type="entry name" value="UREASE_1"/>
    <property type="match status" value="1"/>
</dbReference>
<dbReference type="GO" id="GO:0016151">
    <property type="term" value="F:nickel cation binding"/>
    <property type="evidence" value="ECO:0007669"/>
    <property type="project" value="UniProtKB-UniRule"/>
</dbReference>
<reference evidence="14 15" key="1">
    <citation type="submission" date="2012-09" db="EMBL/GenBank/DDBJ databases">
        <title>Celeribacter baekdonensis B30 Genome Sequencing.</title>
        <authorList>
            <person name="Wang W."/>
        </authorList>
    </citation>
    <scope>NUCLEOTIDE SEQUENCE [LARGE SCALE GENOMIC DNA]</scope>
    <source>
        <strain evidence="14 15">B30</strain>
    </source>
</reference>
<feature type="binding site" evidence="5 10">
    <location>
        <position position="222"/>
    </location>
    <ligand>
        <name>substrate</name>
    </ligand>
</feature>
<keyword evidence="2 5" id="KW-0533">Nickel</keyword>
<dbReference type="AlphaFoldDB" id="K2JF72"/>
<evidence type="ECO:0000256" key="4">
    <source>
        <dbReference type="ARBA" id="ARBA00022801"/>
    </source>
</evidence>
<name>K2JF72_9RHOB</name>
<proteinExistence type="inferred from homology"/>